<dbReference type="InterPro" id="IPR029063">
    <property type="entry name" value="SAM-dependent_MTases_sf"/>
</dbReference>
<keyword evidence="2" id="KW-0808">Transferase</keyword>
<reference evidence="4" key="1">
    <citation type="submission" date="2020-01" db="EMBL/GenBank/DDBJ databases">
        <title>Whole-genome analyses of novel actinobacteria.</title>
        <authorList>
            <person name="Sahin N."/>
        </authorList>
    </citation>
    <scope>NUCLEOTIDE SEQUENCE</scope>
    <source>
        <strain evidence="4">YC537</strain>
    </source>
</reference>
<dbReference type="Pfam" id="PF13578">
    <property type="entry name" value="Methyltransf_24"/>
    <property type="match status" value="1"/>
</dbReference>
<evidence type="ECO:0000256" key="1">
    <source>
        <dbReference type="ARBA" id="ARBA00022603"/>
    </source>
</evidence>
<evidence type="ECO:0000313" key="5">
    <source>
        <dbReference type="Proteomes" id="UP000598297"/>
    </source>
</evidence>
<dbReference type="PANTHER" id="PTHR43167">
    <property type="entry name" value="PUTATIVE (AFU_ORTHOLOGUE AFUA_6G01830)-RELATED"/>
    <property type="match status" value="1"/>
</dbReference>
<keyword evidence="5" id="KW-1185">Reference proteome</keyword>
<keyword evidence="3" id="KW-0949">S-adenosyl-L-methionine</keyword>
<dbReference type="AlphaFoldDB" id="A0A964UR89"/>
<proteinExistence type="predicted"/>
<organism evidence="4 5">
    <name type="scientific">Streptomyces boluensis</name>
    <dbReference type="NCBI Taxonomy" id="1775135"/>
    <lineage>
        <taxon>Bacteria</taxon>
        <taxon>Bacillati</taxon>
        <taxon>Actinomycetota</taxon>
        <taxon>Actinomycetes</taxon>
        <taxon>Kitasatosporales</taxon>
        <taxon>Streptomycetaceae</taxon>
        <taxon>Streptomyces</taxon>
    </lineage>
</organism>
<dbReference type="RefSeq" id="WP_161699049.1">
    <property type="nucleotide sequence ID" value="NZ_JAAAHS010000131.1"/>
</dbReference>
<dbReference type="CDD" id="cd02440">
    <property type="entry name" value="AdoMet_MTases"/>
    <property type="match status" value="1"/>
</dbReference>
<dbReference type="PROSITE" id="PS51682">
    <property type="entry name" value="SAM_OMT_I"/>
    <property type="match status" value="1"/>
</dbReference>
<dbReference type="GO" id="GO:0032259">
    <property type="term" value="P:methylation"/>
    <property type="evidence" value="ECO:0007669"/>
    <property type="project" value="UniProtKB-KW"/>
</dbReference>
<accession>A0A964UR89</accession>
<name>A0A964UR89_9ACTN</name>
<dbReference type="PANTHER" id="PTHR43167:SF1">
    <property type="entry name" value="PUTATIVE (AFU_ORTHOLOGUE AFUA_6G01830)-RELATED"/>
    <property type="match status" value="1"/>
</dbReference>
<evidence type="ECO:0000256" key="3">
    <source>
        <dbReference type="ARBA" id="ARBA00022691"/>
    </source>
</evidence>
<dbReference type="SUPFAM" id="SSF53335">
    <property type="entry name" value="S-adenosyl-L-methionine-dependent methyltransferases"/>
    <property type="match status" value="1"/>
</dbReference>
<evidence type="ECO:0000256" key="2">
    <source>
        <dbReference type="ARBA" id="ARBA00022679"/>
    </source>
</evidence>
<dbReference type="EMBL" id="JAAAHS010000131">
    <property type="protein sequence ID" value="NBE53292.1"/>
    <property type="molecule type" value="Genomic_DNA"/>
</dbReference>
<comment type="caution">
    <text evidence="4">The sequence shown here is derived from an EMBL/GenBank/DDBJ whole genome shotgun (WGS) entry which is preliminary data.</text>
</comment>
<dbReference type="OrthoDB" id="9799672at2"/>
<sequence>MRPSAPSLGPRIESVLADLEARSGKEQQELEALRAAGGTALRERAGSFMLDVGPEVGLFLNTLVRVSGARTVVEVGGSVGYSTLWLAEAVRATGGRLYSIEVDKDKQDEQRANLIAAGLDAHVELTTCEAPELAESLPGPIDLVLLDHWKELYIRDFEACWPLLRPGGLIVADNVLVPQKNAEVIGRYRRHISGLSDAQSQMLAVGDGLEVTTKREDFPVD</sequence>
<gene>
    <name evidence="4" type="ORF">GUY60_18065</name>
</gene>
<keyword evidence="1" id="KW-0489">Methyltransferase</keyword>
<dbReference type="Gene3D" id="3.40.50.150">
    <property type="entry name" value="Vaccinia Virus protein VP39"/>
    <property type="match status" value="1"/>
</dbReference>
<evidence type="ECO:0000313" key="4">
    <source>
        <dbReference type="EMBL" id="NBE53292.1"/>
    </source>
</evidence>
<dbReference type="GO" id="GO:0008171">
    <property type="term" value="F:O-methyltransferase activity"/>
    <property type="evidence" value="ECO:0007669"/>
    <property type="project" value="InterPro"/>
</dbReference>
<protein>
    <submittedName>
        <fullName evidence="4">O-methyltransferase</fullName>
    </submittedName>
</protein>
<dbReference type="Proteomes" id="UP000598297">
    <property type="component" value="Unassembled WGS sequence"/>
</dbReference>
<dbReference type="InterPro" id="IPR002935">
    <property type="entry name" value="SAM_O-MeTrfase"/>
</dbReference>